<dbReference type="NCBIfam" id="TIGR01128">
    <property type="entry name" value="holA"/>
    <property type="match status" value="1"/>
</dbReference>
<keyword evidence="5" id="KW-0235">DNA replication</keyword>
<comment type="similarity">
    <text evidence="7">Belongs to the DNA polymerase HolA subunit family.</text>
</comment>
<dbReference type="RefSeq" id="WP_010945041.1">
    <property type="nucleotide sequence ID" value="NZ_CP011218.1"/>
</dbReference>
<evidence type="ECO:0000256" key="3">
    <source>
        <dbReference type="ARBA" id="ARBA00022679"/>
    </source>
</evidence>
<evidence type="ECO:0000313" key="12">
    <source>
        <dbReference type="EMBL" id="AKO32431.1"/>
    </source>
</evidence>
<dbReference type="InterPro" id="IPR027417">
    <property type="entry name" value="P-loop_NTPase"/>
</dbReference>
<evidence type="ECO:0000256" key="6">
    <source>
        <dbReference type="ARBA" id="ARBA00022932"/>
    </source>
</evidence>
<evidence type="ECO:0000256" key="7">
    <source>
        <dbReference type="ARBA" id="ARBA00034754"/>
    </source>
</evidence>
<dbReference type="GO" id="GO:0003887">
    <property type="term" value="F:DNA-directed DNA polymerase activity"/>
    <property type="evidence" value="ECO:0007669"/>
    <property type="project" value="UniProtKB-UniRule"/>
</dbReference>
<dbReference type="Gene3D" id="1.10.8.60">
    <property type="match status" value="1"/>
</dbReference>
<dbReference type="InterPro" id="IPR008921">
    <property type="entry name" value="DNA_pol3_clamp-load_cplx_C"/>
</dbReference>
<keyword evidence="3" id="KW-0808">Transferase</keyword>
<dbReference type="PANTHER" id="PTHR34388">
    <property type="entry name" value="DNA POLYMERASE III SUBUNIT DELTA"/>
    <property type="match status" value="1"/>
</dbReference>
<proteinExistence type="inferred from homology"/>
<sequence length="341" mass="39649">MQKVFPEALTHHLSKSLSPFYLLTGNDLLLLNESKAQIIHAAKAVEFDEIQEITINNETKWEQLFESVQNFGLFFSRQIIILNLPENPTTAQMNHIAKLAGLINADLMLILCLTKFSKAMEKQAWFTQMDAKLVQVSCQTPDINRLPIWLANRAKMMGLQLEVEVVQLLAYSYEGNLIALQQTLQQLQLRTHDGKITLPQAKEIIEQFAQFTPFQWIDALLEGKIARAIRILKYLKDEEIQVVMLLRIVQKELLILLEITRSPAAILTSQQALYVGNLRAEFDRLKIWQNRRPFYQSAIQRLSYKKLYLLIQQLAELEKQTKHIFSEQIWLELEHFSTLFE</sequence>
<evidence type="ECO:0000256" key="2">
    <source>
        <dbReference type="ARBA" id="ARBA00017703"/>
    </source>
</evidence>
<dbReference type="Gene3D" id="3.40.50.300">
    <property type="entry name" value="P-loop containing nucleotide triphosphate hydrolases"/>
    <property type="match status" value="1"/>
</dbReference>
<accession>A0AAC8UCJ9</accession>
<dbReference type="Pfam" id="PF14840">
    <property type="entry name" value="DNA_pol3_delt_C"/>
    <property type="match status" value="1"/>
</dbReference>
<evidence type="ECO:0000256" key="9">
    <source>
        <dbReference type="NCBIfam" id="TIGR01128"/>
    </source>
</evidence>
<comment type="catalytic activity">
    <reaction evidence="8">
        <text>DNA(n) + a 2'-deoxyribonucleoside 5'-triphosphate = DNA(n+1) + diphosphate</text>
        <dbReference type="Rhea" id="RHEA:22508"/>
        <dbReference type="Rhea" id="RHEA-COMP:17339"/>
        <dbReference type="Rhea" id="RHEA-COMP:17340"/>
        <dbReference type="ChEBI" id="CHEBI:33019"/>
        <dbReference type="ChEBI" id="CHEBI:61560"/>
        <dbReference type="ChEBI" id="CHEBI:173112"/>
        <dbReference type="EC" id="2.7.7.7"/>
    </reaction>
</comment>
<reference evidence="12 13" key="1">
    <citation type="journal article" date="2015" name="PLoS Negl. Trop. Dis.">
        <title>Haemophilus ducreyi Cutaneous Ulcer Strains Are Nearly Identical to Class I Genital Ulcer Strains.</title>
        <authorList>
            <person name="Gangaiah D."/>
            <person name="Webb K.M."/>
            <person name="Humphreys T.L."/>
            <person name="Fortney K.R."/>
            <person name="Toh E."/>
            <person name="Tai A."/>
            <person name="Katz S.S."/>
            <person name="Pillay A."/>
            <person name="Chen C.Y."/>
            <person name="Roberts S.A."/>
            <person name="Munson R.S.Jr."/>
            <person name="Spinola S.M."/>
        </authorList>
    </citation>
    <scope>NUCLEOTIDE SEQUENCE [LARGE SCALE GENOMIC DNA]</scope>
    <source>
        <strain evidence="13">CLU2</strain>
    </source>
</reference>
<feature type="domain" description="DNA polymerase III delta N-terminal" evidence="10">
    <location>
        <begin position="21"/>
        <end position="139"/>
    </location>
</feature>
<dbReference type="SUPFAM" id="SSF48019">
    <property type="entry name" value="post-AAA+ oligomerization domain-like"/>
    <property type="match status" value="1"/>
</dbReference>
<evidence type="ECO:0000256" key="1">
    <source>
        <dbReference type="ARBA" id="ARBA00012417"/>
    </source>
</evidence>
<dbReference type="Pfam" id="PF06144">
    <property type="entry name" value="DNA_pol3_delta"/>
    <property type="match status" value="1"/>
</dbReference>
<feature type="domain" description="DNA polymerase III subunit delta C-terminal" evidence="11">
    <location>
        <begin position="213"/>
        <end position="339"/>
    </location>
</feature>
<dbReference type="GO" id="GO:0006261">
    <property type="term" value="P:DNA-templated DNA replication"/>
    <property type="evidence" value="ECO:0007669"/>
    <property type="project" value="TreeGrafter"/>
</dbReference>
<dbReference type="Proteomes" id="UP000060132">
    <property type="component" value="Chromosome"/>
</dbReference>
<dbReference type="GO" id="GO:0009360">
    <property type="term" value="C:DNA polymerase III complex"/>
    <property type="evidence" value="ECO:0007669"/>
    <property type="project" value="UniProtKB-UniRule"/>
</dbReference>
<dbReference type="AlphaFoldDB" id="A0AAC8UCJ9"/>
<name>A0AAC8UCJ9_HAEDC</name>
<evidence type="ECO:0000256" key="5">
    <source>
        <dbReference type="ARBA" id="ARBA00022705"/>
    </source>
</evidence>
<dbReference type="InterPro" id="IPR032780">
    <property type="entry name" value="DNA_pol3_delt_C"/>
</dbReference>
<dbReference type="CDD" id="cd18138">
    <property type="entry name" value="HLD_clamp_pol_III_delta"/>
    <property type="match status" value="1"/>
</dbReference>
<dbReference type="Gene3D" id="1.20.272.10">
    <property type="match status" value="1"/>
</dbReference>
<evidence type="ECO:0000256" key="4">
    <source>
        <dbReference type="ARBA" id="ARBA00022695"/>
    </source>
</evidence>
<evidence type="ECO:0000259" key="11">
    <source>
        <dbReference type="Pfam" id="PF14840"/>
    </source>
</evidence>
<dbReference type="GO" id="GO:0003677">
    <property type="term" value="F:DNA binding"/>
    <property type="evidence" value="ECO:0007669"/>
    <property type="project" value="InterPro"/>
</dbReference>
<dbReference type="InterPro" id="IPR005790">
    <property type="entry name" value="DNA_polIII_delta"/>
</dbReference>
<dbReference type="PANTHER" id="PTHR34388:SF1">
    <property type="entry name" value="DNA POLYMERASE III SUBUNIT DELTA"/>
    <property type="match status" value="1"/>
</dbReference>
<dbReference type="EC" id="2.7.7.7" evidence="1 9"/>
<gene>
    <name evidence="12" type="ORF">RZ57_04520</name>
</gene>
<protein>
    <recommendedName>
        <fullName evidence="2 9">DNA polymerase III subunit delta</fullName>
        <ecNumber evidence="1 9">2.7.7.7</ecNumber>
    </recommendedName>
</protein>
<evidence type="ECO:0000313" key="13">
    <source>
        <dbReference type="Proteomes" id="UP000060132"/>
    </source>
</evidence>
<dbReference type="EMBL" id="CP011219">
    <property type="protein sequence ID" value="AKO32431.1"/>
    <property type="molecule type" value="Genomic_DNA"/>
</dbReference>
<dbReference type="InterPro" id="IPR010372">
    <property type="entry name" value="DNA_pol3_delta_N"/>
</dbReference>
<dbReference type="OMA" id="YHWVDAL"/>
<keyword evidence="6" id="KW-0239">DNA-directed DNA polymerase</keyword>
<dbReference type="SUPFAM" id="SSF52540">
    <property type="entry name" value="P-loop containing nucleoside triphosphate hydrolases"/>
    <property type="match status" value="1"/>
</dbReference>
<organism evidence="12 13">
    <name type="scientific">Haemophilus ducreyi</name>
    <dbReference type="NCBI Taxonomy" id="730"/>
    <lineage>
        <taxon>Bacteria</taxon>
        <taxon>Pseudomonadati</taxon>
        <taxon>Pseudomonadota</taxon>
        <taxon>Gammaproteobacteria</taxon>
        <taxon>Pasteurellales</taxon>
        <taxon>Pasteurellaceae</taxon>
        <taxon>Haemophilus</taxon>
    </lineage>
</organism>
<evidence type="ECO:0000259" key="10">
    <source>
        <dbReference type="Pfam" id="PF06144"/>
    </source>
</evidence>
<keyword evidence="4" id="KW-0548">Nucleotidyltransferase</keyword>
<evidence type="ECO:0000256" key="8">
    <source>
        <dbReference type="ARBA" id="ARBA00049244"/>
    </source>
</evidence>